<dbReference type="PROSITE" id="PS50943">
    <property type="entry name" value="HTH_CROC1"/>
    <property type="match status" value="1"/>
</dbReference>
<dbReference type="RefSeq" id="WP_068954005.1">
    <property type="nucleotide sequence ID" value="NZ_LGLV01000006.1"/>
</dbReference>
<dbReference type="OrthoDB" id="9785949at2"/>
<dbReference type="InterPro" id="IPR013435">
    <property type="entry name" value="Mobile_mystery_prot_A"/>
</dbReference>
<evidence type="ECO:0000313" key="3">
    <source>
        <dbReference type="Proteomes" id="UP000093111"/>
    </source>
</evidence>
<dbReference type="AlphaFoldDB" id="A0A1C7P3A5"/>
<name>A0A1C7P3A5_9HYPH</name>
<evidence type="ECO:0000313" key="2">
    <source>
        <dbReference type="EMBL" id="OBZ95752.1"/>
    </source>
</evidence>
<dbReference type="PATRIC" id="fig|1612624.7.peg.3622"/>
<dbReference type="InterPro" id="IPR010982">
    <property type="entry name" value="Lambda_DNA-bd_dom_sf"/>
</dbReference>
<keyword evidence="3" id="KW-1185">Reference proteome</keyword>
<reference evidence="2 3" key="1">
    <citation type="journal article" date="2016" name="Syst. Appl. Microbiol.">
        <title>Pararhizobium polonicum sp. nov. isolated from tumors on stone fruit rootstocks.</title>
        <authorList>
            <person name="Pulawska J."/>
            <person name="Kuzmanovic N."/>
            <person name="Willems A."/>
            <person name="Pothier J.F."/>
        </authorList>
    </citation>
    <scope>NUCLEOTIDE SEQUENCE [LARGE SCALE GENOMIC DNA]</scope>
    <source>
        <strain evidence="2 3">F5.1</strain>
    </source>
</reference>
<dbReference type="EMBL" id="LGLV01000006">
    <property type="protein sequence ID" value="OBZ95752.1"/>
    <property type="molecule type" value="Genomic_DNA"/>
</dbReference>
<dbReference type="SUPFAM" id="SSF47413">
    <property type="entry name" value="lambda repressor-like DNA-binding domains"/>
    <property type="match status" value="1"/>
</dbReference>
<dbReference type="InterPro" id="IPR001387">
    <property type="entry name" value="Cro/C1-type_HTH"/>
</dbReference>
<dbReference type="SMART" id="SM00530">
    <property type="entry name" value="HTH_XRE"/>
    <property type="match status" value="1"/>
</dbReference>
<organism evidence="2 3">
    <name type="scientific">Pararhizobium polonicum</name>
    <dbReference type="NCBI Taxonomy" id="1612624"/>
    <lineage>
        <taxon>Bacteria</taxon>
        <taxon>Pseudomonadati</taxon>
        <taxon>Pseudomonadota</taxon>
        <taxon>Alphaproteobacteria</taxon>
        <taxon>Hyphomicrobiales</taxon>
        <taxon>Rhizobiaceae</taxon>
        <taxon>Rhizobium/Agrobacterium group</taxon>
        <taxon>Pararhizobium</taxon>
    </lineage>
</organism>
<dbReference type="GO" id="GO:0003677">
    <property type="term" value="F:DNA binding"/>
    <property type="evidence" value="ECO:0007669"/>
    <property type="project" value="InterPro"/>
</dbReference>
<dbReference type="STRING" id="1612624.ADU59_10355"/>
<gene>
    <name evidence="2" type="ORF">ADU59_10355</name>
</gene>
<accession>A0A1C7P3A5</accession>
<sequence>MKSDSRKRARLRIDERLQALRPIDRFRVPPKGWVRALRDVLGMTGAQLGTRMGIRPQTVDAIEKSEAAGTIQLNTLRRAAEAMDCTLVYALIPNSSLEAAVEIRARKIAIRELQRVAHTMQLEAQGTDNDDFEYRIQTYIRDQLSERDLWSDT</sequence>
<dbReference type="Pfam" id="PF01381">
    <property type="entry name" value="HTH_3"/>
    <property type="match status" value="1"/>
</dbReference>
<dbReference type="Proteomes" id="UP000093111">
    <property type="component" value="Unassembled WGS sequence"/>
</dbReference>
<proteinExistence type="predicted"/>
<comment type="caution">
    <text evidence="2">The sequence shown here is derived from an EMBL/GenBank/DDBJ whole genome shotgun (WGS) entry which is preliminary data.</text>
</comment>
<dbReference type="NCBIfam" id="TIGR02612">
    <property type="entry name" value="mob_myst_A"/>
    <property type="match status" value="1"/>
</dbReference>
<dbReference type="Gene3D" id="1.10.260.40">
    <property type="entry name" value="lambda repressor-like DNA-binding domains"/>
    <property type="match status" value="1"/>
</dbReference>
<feature type="domain" description="HTH cro/C1-type" evidence="1">
    <location>
        <begin position="34"/>
        <end position="90"/>
    </location>
</feature>
<evidence type="ECO:0000259" key="1">
    <source>
        <dbReference type="PROSITE" id="PS50943"/>
    </source>
</evidence>
<protein>
    <submittedName>
        <fullName evidence="2">Transcriptional regulator</fullName>
    </submittedName>
</protein>
<dbReference type="CDD" id="cd00093">
    <property type="entry name" value="HTH_XRE"/>
    <property type="match status" value="1"/>
</dbReference>